<dbReference type="Gene3D" id="3.40.50.150">
    <property type="entry name" value="Vaccinia Virus protein VP39"/>
    <property type="match status" value="1"/>
</dbReference>
<keyword evidence="3" id="KW-0489">Methyltransferase</keyword>
<dbReference type="EC" id="2.1.-.-" evidence="3"/>
<sequence length="299" mass="33731">MKKILHKISGRKWKPPKPNRRWQDNPQFVAHFDTQMCPDFETGYTGAIRKASGGKTLSRAISVGAGTGVYERDLVKAGLVEHFDLFEVSADRVEQSQKNAADAGMSKNFSAHLADALEQDFDGEYDLVFWRSALHHMFDVDKAVEWSVRALKPGGHLVVSEYIGPTRLQWLPIETNTARQFLKENHHIVGVAPKRVRRRSPFRRFKQFLRDPSEAPQSNLIPAAYEKHTGQKMTVLGGSVIHLCGGFMTGLEEKDPSLHDRVIALDESLRDRGIYHFGFGLWTKPEQARHASEASSCQP</sequence>
<protein>
    <submittedName>
        <fullName evidence="3">Class I SAM-dependent methyltransferase</fullName>
        <ecNumber evidence="3">2.1.-.-</ecNumber>
    </submittedName>
</protein>
<evidence type="ECO:0000313" key="3">
    <source>
        <dbReference type="EMBL" id="WWR45323.1"/>
    </source>
</evidence>
<dbReference type="RefSeq" id="WP_338548270.1">
    <property type="nucleotide sequence ID" value="NZ_CP146069.1"/>
</dbReference>
<name>A0ABZ2HE95_9RHOB</name>
<dbReference type="InterPro" id="IPR025714">
    <property type="entry name" value="Methyltranfer_dom"/>
</dbReference>
<dbReference type="CDD" id="cd02440">
    <property type="entry name" value="AdoMet_MTases"/>
    <property type="match status" value="1"/>
</dbReference>
<feature type="domain" description="Methyltransferase" evidence="2">
    <location>
        <begin position="59"/>
        <end position="174"/>
    </location>
</feature>
<dbReference type="InterPro" id="IPR029063">
    <property type="entry name" value="SAM-dependent_MTases_sf"/>
</dbReference>
<keyword evidence="4" id="KW-1185">Reference proteome</keyword>
<evidence type="ECO:0000256" key="1">
    <source>
        <dbReference type="SAM" id="MobiDB-lite"/>
    </source>
</evidence>
<keyword evidence="3" id="KW-0808">Transferase</keyword>
<gene>
    <name evidence="3" type="ORF">RZ517_10950</name>
</gene>
<dbReference type="SUPFAM" id="SSF53335">
    <property type="entry name" value="S-adenosyl-L-methionine-dependent methyltransferases"/>
    <property type="match status" value="1"/>
</dbReference>
<evidence type="ECO:0000259" key="2">
    <source>
        <dbReference type="Pfam" id="PF13847"/>
    </source>
</evidence>
<dbReference type="EMBL" id="CP146069">
    <property type="protein sequence ID" value="WWR45323.1"/>
    <property type="molecule type" value="Genomic_DNA"/>
</dbReference>
<dbReference type="GO" id="GO:0008168">
    <property type="term" value="F:methyltransferase activity"/>
    <property type="evidence" value="ECO:0007669"/>
    <property type="project" value="UniProtKB-KW"/>
</dbReference>
<evidence type="ECO:0000313" key="4">
    <source>
        <dbReference type="Proteomes" id="UP001364156"/>
    </source>
</evidence>
<proteinExistence type="predicted"/>
<feature type="region of interest" description="Disordered" evidence="1">
    <location>
        <begin position="1"/>
        <end position="23"/>
    </location>
</feature>
<accession>A0ABZ2HE95</accession>
<feature type="compositionally biased region" description="Basic residues" evidence="1">
    <location>
        <begin position="1"/>
        <end position="20"/>
    </location>
</feature>
<dbReference type="Proteomes" id="UP001364156">
    <property type="component" value="Chromosome"/>
</dbReference>
<reference evidence="3 4" key="1">
    <citation type="submission" date="2023-10" db="EMBL/GenBank/DDBJ databases">
        <title>Roseovarius strain S88 nov., isolated from a marine algae.</title>
        <authorList>
            <person name="Lee M.W."/>
            <person name="Lee J.K."/>
            <person name="Kim J.M."/>
            <person name="Choi D.G."/>
            <person name="Baek J.H."/>
            <person name="Bayburt H."/>
            <person name="Jung J.J."/>
            <person name="Han D.M."/>
            <person name="Jeon C.O."/>
        </authorList>
    </citation>
    <scope>NUCLEOTIDE SEQUENCE [LARGE SCALE GENOMIC DNA]</scope>
    <source>
        <strain evidence="3 4">S88</strain>
    </source>
</reference>
<dbReference type="Pfam" id="PF13847">
    <property type="entry name" value="Methyltransf_31"/>
    <property type="match status" value="1"/>
</dbReference>
<organism evidence="3 4">
    <name type="scientific">Roseovarius phycicola</name>
    <dbReference type="NCBI Taxonomy" id="3080976"/>
    <lineage>
        <taxon>Bacteria</taxon>
        <taxon>Pseudomonadati</taxon>
        <taxon>Pseudomonadota</taxon>
        <taxon>Alphaproteobacteria</taxon>
        <taxon>Rhodobacterales</taxon>
        <taxon>Roseobacteraceae</taxon>
        <taxon>Roseovarius</taxon>
    </lineage>
</organism>
<dbReference type="GO" id="GO:0032259">
    <property type="term" value="P:methylation"/>
    <property type="evidence" value="ECO:0007669"/>
    <property type="project" value="UniProtKB-KW"/>
</dbReference>